<dbReference type="PANTHER" id="PTHR28254:SF1">
    <property type="entry name" value="CYTOCHROME B-C1 COMPLEX SUBUNIT 10, MITOCHONDRIAL"/>
    <property type="match status" value="1"/>
</dbReference>
<accession>S9Q219</accession>
<evidence type="ECO:0000313" key="2">
    <source>
        <dbReference type="EMBL" id="EPX74127.1"/>
    </source>
</evidence>
<dbReference type="OrthoDB" id="5303889at2759"/>
<dbReference type="AlphaFoldDB" id="S9Q219"/>
<organism evidence="2 3">
    <name type="scientific">Schizosaccharomyces octosporus (strain yFS286)</name>
    <name type="common">Fission yeast</name>
    <name type="synonym">Octosporomyces octosporus</name>
    <dbReference type="NCBI Taxonomy" id="483514"/>
    <lineage>
        <taxon>Eukaryota</taxon>
        <taxon>Fungi</taxon>
        <taxon>Dikarya</taxon>
        <taxon>Ascomycota</taxon>
        <taxon>Taphrinomycotina</taxon>
        <taxon>Schizosaccharomycetes</taxon>
        <taxon>Schizosaccharomycetales</taxon>
        <taxon>Schizosaccharomycetaceae</taxon>
        <taxon>Schizosaccharomyces</taxon>
    </lineage>
</organism>
<dbReference type="Pfam" id="PF09796">
    <property type="entry name" value="QCR10"/>
    <property type="match status" value="1"/>
</dbReference>
<keyword evidence="1" id="KW-0472">Membrane</keyword>
<dbReference type="GO" id="GO:0006122">
    <property type="term" value="P:mitochondrial electron transport, ubiquinol to cytochrome c"/>
    <property type="evidence" value="ECO:0007669"/>
    <property type="project" value="InterPro"/>
</dbReference>
<gene>
    <name evidence="2" type="ORF">SOCG_03340</name>
</gene>
<protein>
    <submittedName>
        <fullName evidence="2">Reiske ISP-associated protein</fullName>
    </submittedName>
</protein>
<dbReference type="HOGENOM" id="CLU_152072_1_0_1"/>
<reference evidence="2 3" key="1">
    <citation type="journal article" date="2011" name="Science">
        <title>Comparative functional genomics of the fission yeasts.</title>
        <authorList>
            <person name="Rhind N."/>
            <person name="Chen Z."/>
            <person name="Yassour M."/>
            <person name="Thompson D.A."/>
            <person name="Haas B.J."/>
            <person name="Habib N."/>
            <person name="Wapinski I."/>
            <person name="Roy S."/>
            <person name="Lin M.F."/>
            <person name="Heiman D.I."/>
            <person name="Young S.K."/>
            <person name="Furuya K."/>
            <person name="Guo Y."/>
            <person name="Pidoux A."/>
            <person name="Chen H.M."/>
            <person name="Robbertse B."/>
            <person name="Goldberg J.M."/>
            <person name="Aoki K."/>
            <person name="Bayne E.H."/>
            <person name="Berlin A.M."/>
            <person name="Desjardins C.A."/>
            <person name="Dobbs E."/>
            <person name="Dukaj L."/>
            <person name="Fan L."/>
            <person name="FitzGerald M.G."/>
            <person name="French C."/>
            <person name="Gujja S."/>
            <person name="Hansen K."/>
            <person name="Keifenheim D."/>
            <person name="Levin J.Z."/>
            <person name="Mosher R.A."/>
            <person name="Mueller C.A."/>
            <person name="Pfiffner J."/>
            <person name="Priest M."/>
            <person name="Russ C."/>
            <person name="Smialowska A."/>
            <person name="Swoboda P."/>
            <person name="Sykes S.M."/>
            <person name="Vaughn M."/>
            <person name="Vengrova S."/>
            <person name="Yoder R."/>
            <person name="Zeng Q."/>
            <person name="Allshire R."/>
            <person name="Baulcombe D."/>
            <person name="Birren B.W."/>
            <person name="Brown W."/>
            <person name="Ekwall K."/>
            <person name="Kellis M."/>
            <person name="Leatherwood J."/>
            <person name="Levin H."/>
            <person name="Margalit H."/>
            <person name="Martienssen R."/>
            <person name="Nieduszynski C.A."/>
            <person name="Spatafora J.W."/>
            <person name="Friedman N."/>
            <person name="Dalgaard J.Z."/>
            <person name="Baumann P."/>
            <person name="Niki H."/>
            <person name="Regev A."/>
            <person name="Nusbaum C."/>
        </authorList>
    </citation>
    <scope>NUCLEOTIDE SEQUENCE [LARGE SCALE GENOMIC DNA]</scope>
    <source>
        <strain evidence="3">yFS286</strain>
    </source>
</reference>
<evidence type="ECO:0000256" key="1">
    <source>
        <dbReference type="SAM" id="Phobius"/>
    </source>
</evidence>
<dbReference type="OMA" id="VFLFAMQ"/>
<dbReference type="InterPro" id="IPR019182">
    <property type="entry name" value="Cytochrome_b-c1_su10_fun"/>
</dbReference>
<dbReference type="RefSeq" id="XP_013017282.1">
    <property type="nucleotide sequence ID" value="XM_013161828.1"/>
</dbReference>
<dbReference type="Proteomes" id="UP000016088">
    <property type="component" value="Unassembled WGS sequence"/>
</dbReference>
<dbReference type="VEuPathDB" id="FungiDB:SOCG_03340"/>
<proteinExistence type="predicted"/>
<dbReference type="GeneID" id="25032312"/>
<keyword evidence="1" id="KW-0812">Transmembrane</keyword>
<dbReference type="PANTHER" id="PTHR28254">
    <property type="entry name" value="CYTOCHROME B-C1 COMPLEX SUBUNIT 10"/>
    <property type="match status" value="1"/>
</dbReference>
<feature type="transmembrane region" description="Helical" evidence="1">
    <location>
        <begin position="12"/>
        <end position="33"/>
    </location>
</feature>
<name>S9Q219_SCHOY</name>
<sequence length="106" mass="12218">MEEGSRDECKERFAIPLSLFSIQNWFAMVPFFFNKPLYRVQPHVSFITPERTAKTIPAVSRWTLAAGAAVFLFAMQVPKVKTTILQPIAFLGDHFKDKTPEEDKWL</sequence>
<keyword evidence="3" id="KW-1185">Reference proteome</keyword>
<dbReference type="GO" id="GO:0005739">
    <property type="term" value="C:mitochondrion"/>
    <property type="evidence" value="ECO:0007669"/>
    <property type="project" value="GOC"/>
</dbReference>
<keyword evidence="1" id="KW-1133">Transmembrane helix</keyword>
<dbReference type="EMBL" id="KE503206">
    <property type="protein sequence ID" value="EPX74127.1"/>
    <property type="molecule type" value="Genomic_DNA"/>
</dbReference>
<evidence type="ECO:0000313" key="3">
    <source>
        <dbReference type="Proteomes" id="UP000016088"/>
    </source>
</evidence>